<feature type="region of interest" description="Disordered" evidence="4">
    <location>
        <begin position="1"/>
        <end position="59"/>
    </location>
</feature>
<comment type="similarity">
    <text evidence="3">Belongs to the ustYa family.</text>
</comment>
<keyword evidence="2" id="KW-0560">Oxidoreductase</keyword>
<dbReference type="GO" id="GO:0043386">
    <property type="term" value="P:mycotoxin biosynthetic process"/>
    <property type="evidence" value="ECO:0007669"/>
    <property type="project" value="InterPro"/>
</dbReference>
<dbReference type="KEGG" id="glz:GLAREA_04980"/>
<feature type="compositionally biased region" description="Low complexity" evidence="4">
    <location>
        <begin position="33"/>
        <end position="51"/>
    </location>
</feature>
<organism evidence="6 7">
    <name type="scientific">Glarea lozoyensis (strain ATCC 20868 / MF5171)</name>
    <dbReference type="NCBI Taxonomy" id="1116229"/>
    <lineage>
        <taxon>Eukaryota</taxon>
        <taxon>Fungi</taxon>
        <taxon>Dikarya</taxon>
        <taxon>Ascomycota</taxon>
        <taxon>Pezizomycotina</taxon>
        <taxon>Leotiomycetes</taxon>
        <taxon>Helotiales</taxon>
        <taxon>Helotiaceae</taxon>
        <taxon>Glarea</taxon>
    </lineage>
</organism>
<reference evidence="6 7" key="1">
    <citation type="journal article" date="2013" name="BMC Genomics">
        <title>Genomics-driven discovery of the pneumocandin biosynthetic gene cluster in the fungus Glarea lozoyensis.</title>
        <authorList>
            <person name="Chen L."/>
            <person name="Yue Q."/>
            <person name="Zhang X."/>
            <person name="Xiang M."/>
            <person name="Wang C."/>
            <person name="Li S."/>
            <person name="Che Y."/>
            <person name="Ortiz-Lopez F.J."/>
            <person name="Bills G.F."/>
            <person name="Liu X."/>
            <person name="An Z."/>
        </authorList>
    </citation>
    <scope>NUCLEOTIDE SEQUENCE [LARGE SCALE GENOMIC DNA]</scope>
    <source>
        <strain evidence="7">ATCC 20868 / MF5171</strain>
    </source>
</reference>
<evidence type="ECO:0000256" key="2">
    <source>
        <dbReference type="ARBA" id="ARBA00023002"/>
    </source>
</evidence>
<protein>
    <submittedName>
        <fullName evidence="6">Uncharacterized protein</fullName>
    </submittedName>
</protein>
<accession>S3CSZ6</accession>
<dbReference type="OrthoDB" id="3687641at2759"/>
<name>S3CSZ6_GLAL2</name>
<dbReference type="HOGENOM" id="CLU_042941_4_0_1"/>
<feature type="compositionally biased region" description="Polar residues" evidence="4">
    <location>
        <begin position="1"/>
        <end position="18"/>
    </location>
</feature>
<dbReference type="PANTHER" id="PTHR33365">
    <property type="entry name" value="YALI0B05434P"/>
    <property type="match status" value="1"/>
</dbReference>
<proteinExistence type="inferred from homology"/>
<evidence type="ECO:0000256" key="1">
    <source>
        <dbReference type="ARBA" id="ARBA00004685"/>
    </source>
</evidence>
<dbReference type="OMA" id="SWTHALH"/>
<dbReference type="EMBL" id="KE145369">
    <property type="protein sequence ID" value="EPE28189.1"/>
    <property type="molecule type" value="Genomic_DNA"/>
</dbReference>
<dbReference type="Proteomes" id="UP000016922">
    <property type="component" value="Unassembled WGS sequence"/>
</dbReference>
<feature type="transmembrane region" description="Helical" evidence="5">
    <location>
        <begin position="71"/>
        <end position="89"/>
    </location>
</feature>
<dbReference type="eggNOG" id="ENOG502SMKF">
    <property type="taxonomic scope" value="Eukaryota"/>
</dbReference>
<keyword evidence="5" id="KW-1133">Transmembrane helix</keyword>
<dbReference type="PANTHER" id="PTHR33365:SF11">
    <property type="entry name" value="TAT PATHWAY SIGNAL SEQUENCE"/>
    <property type="match status" value="1"/>
</dbReference>
<comment type="pathway">
    <text evidence="1">Mycotoxin biosynthesis.</text>
</comment>
<feature type="compositionally biased region" description="Acidic residues" evidence="4">
    <location>
        <begin position="21"/>
        <end position="32"/>
    </location>
</feature>
<dbReference type="AlphaFoldDB" id="S3CSZ6"/>
<dbReference type="GeneID" id="19464035"/>
<dbReference type="InterPro" id="IPR021765">
    <property type="entry name" value="UstYa-like"/>
</dbReference>
<evidence type="ECO:0000313" key="6">
    <source>
        <dbReference type="EMBL" id="EPE28189.1"/>
    </source>
</evidence>
<gene>
    <name evidence="6" type="ORF">GLAREA_04980</name>
</gene>
<evidence type="ECO:0000256" key="4">
    <source>
        <dbReference type="SAM" id="MobiDB-lite"/>
    </source>
</evidence>
<evidence type="ECO:0000313" key="7">
    <source>
        <dbReference type="Proteomes" id="UP000016922"/>
    </source>
</evidence>
<keyword evidence="7" id="KW-1185">Reference proteome</keyword>
<evidence type="ECO:0000256" key="5">
    <source>
        <dbReference type="SAM" id="Phobius"/>
    </source>
</evidence>
<evidence type="ECO:0000256" key="3">
    <source>
        <dbReference type="ARBA" id="ARBA00035112"/>
    </source>
</evidence>
<sequence>MPSTTPQKYTTLESNNKSPFDIEEQDGADDSDTTLASSSFLKSSKSRSPSPKSRRTQHCKDCSRRRGLFTWIRWVVVVFLQSVMILLLLQSNGYLDSAKWDESMTETGGDINGLYIPTKHKWTLLTPNGDKFVPNMTTDENRMEIRHNWDMLMPLGSGSVEINNYKDYPKLGKPIVDDPIRNGSLFEASWTHALHCLYYTVDSYHQLTVSNGTKFGFDGERNDYHAAHCFEYLRNQILCMSDMTLEGSESVLDATGEGQAHMCRDRGEAVSWIEERRVDDIQSIVGP</sequence>
<dbReference type="GO" id="GO:0016491">
    <property type="term" value="F:oxidoreductase activity"/>
    <property type="evidence" value="ECO:0007669"/>
    <property type="project" value="UniProtKB-KW"/>
</dbReference>
<keyword evidence="5" id="KW-0472">Membrane</keyword>
<dbReference type="RefSeq" id="XP_008085548.1">
    <property type="nucleotide sequence ID" value="XM_008087357.1"/>
</dbReference>
<dbReference type="Pfam" id="PF11807">
    <property type="entry name" value="UstYa"/>
    <property type="match status" value="1"/>
</dbReference>
<keyword evidence="5" id="KW-0812">Transmembrane</keyword>